<proteinExistence type="predicted"/>
<dbReference type="PANTHER" id="PTHR47540:SF1">
    <property type="entry name" value="ACTIVATOR OF STRESS GENES 1-RELATED"/>
    <property type="match status" value="1"/>
</dbReference>
<keyword evidence="7" id="KW-0472">Membrane</keyword>
<dbReference type="InterPro" id="IPR007219">
    <property type="entry name" value="XnlR_reg_dom"/>
</dbReference>
<dbReference type="InterPro" id="IPR051711">
    <property type="entry name" value="Stress_Response_Reg"/>
</dbReference>
<dbReference type="AlphaFoldDB" id="A0A132B4G1"/>
<dbReference type="GeneID" id="28816968"/>
<comment type="subcellular location">
    <subcellularLocation>
        <location evidence="1">Nucleus</location>
    </subcellularLocation>
</comment>
<dbReference type="RefSeq" id="XP_018061149.1">
    <property type="nucleotide sequence ID" value="XM_018207242.1"/>
</dbReference>
<dbReference type="GO" id="GO:0005634">
    <property type="term" value="C:nucleus"/>
    <property type="evidence" value="ECO:0007669"/>
    <property type="project" value="UniProtKB-SubCell"/>
</dbReference>
<evidence type="ECO:0000256" key="7">
    <source>
        <dbReference type="SAM" id="Phobius"/>
    </source>
</evidence>
<evidence type="ECO:0000313" key="10">
    <source>
        <dbReference type="Proteomes" id="UP000070700"/>
    </source>
</evidence>
<keyword evidence="3" id="KW-0805">Transcription regulation</keyword>
<evidence type="ECO:0000256" key="3">
    <source>
        <dbReference type="ARBA" id="ARBA00023015"/>
    </source>
</evidence>
<name>A0A132B4G1_MOLSC</name>
<evidence type="ECO:0000256" key="6">
    <source>
        <dbReference type="ARBA" id="ARBA00023242"/>
    </source>
</evidence>
<dbReference type="KEGG" id="psco:LY89DRAFT_397515"/>
<feature type="domain" description="Xylanolytic transcriptional activator regulatory" evidence="8">
    <location>
        <begin position="334"/>
        <end position="405"/>
    </location>
</feature>
<sequence>MRWQNAMYAMSFGTPRSANPTTFILPFMNDALNCRTECSYTFQRKSKYSGPLYIQELEERVRMLESENQNISTALHDVFPNLDIHSHDLAETIRRQVYESRKHDQSSADMQLISRQGEFHSEVSSNPGELLETMIEAAGRLSIDEEGHCQYHGDFAGIAFLQQIDERCSQLLGVTRPKRGPFSKTPLQQAFGSAIPSNQLSADPMIMFNLPPKETAQQLTGMALDNAFSLMTFIHKPIFNNLLTRIYATKPENYCTEELAFLPLLYVTLAIGELFSGSGSEAHPTGSLNHMKGVKWFRAGQALIDTANCRDMLSLQTLVCIIIYLQSSALMHSCYSYISTAISVSLQMGLHRAETSLDPIEQETRRRVFWVLQTMETYVTTLLGLPTVLDDEDIDQDLPQCAEDFLKGSESTRPEVPVTHRPVAPVVAHINLLKIQRRIVKDIYPRTLRRGTGRAYRVNYARVLEFDKELEEWHKQISAPMQSESDQPGIIRTQLLLRLAYAHVQMVLYRPFILHVIRTSPSDPPDMRSFACASSCIKAAMQIVWLIEGLEHRGLLISEYWFTVYITFFAVMALCMFIISNPDDPTFDDALSTAEKGRRILIKLASESVPAEKCVASLGTLFDKISLLCLEHQRSRELARSPPQVTQSMTSPTQLSFANLPTFPAEAQTPYRNLPNDSGVDLPSQPALTFTAPEIPQGPNQDYNSPFADTHMQQGGLLAMAYPPLDGFTAHPQQPPLPSPIYGHFASPTDNEYFPYFNAGWEDGILPYREMEH</sequence>
<keyword evidence="5" id="KW-0804">Transcription</keyword>
<dbReference type="GO" id="GO:0043565">
    <property type="term" value="F:sequence-specific DNA binding"/>
    <property type="evidence" value="ECO:0007669"/>
    <property type="project" value="TreeGrafter"/>
</dbReference>
<protein>
    <recommendedName>
        <fullName evidence="8">Xylanolytic transcriptional activator regulatory domain-containing protein</fullName>
    </recommendedName>
</protein>
<dbReference type="GO" id="GO:0006351">
    <property type="term" value="P:DNA-templated transcription"/>
    <property type="evidence" value="ECO:0007669"/>
    <property type="project" value="InterPro"/>
</dbReference>
<evidence type="ECO:0000313" key="9">
    <source>
        <dbReference type="EMBL" id="KUJ06794.1"/>
    </source>
</evidence>
<accession>A0A132B4G1</accession>
<evidence type="ECO:0000256" key="1">
    <source>
        <dbReference type="ARBA" id="ARBA00004123"/>
    </source>
</evidence>
<dbReference type="OrthoDB" id="422427at2759"/>
<keyword evidence="7" id="KW-1133">Transmembrane helix</keyword>
<keyword evidence="2" id="KW-0862">Zinc</keyword>
<keyword evidence="7" id="KW-0812">Transmembrane</keyword>
<gene>
    <name evidence="9" type="ORF">LY89DRAFT_397515</name>
</gene>
<keyword evidence="10" id="KW-1185">Reference proteome</keyword>
<dbReference type="InParanoid" id="A0A132B4G1"/>
<evidence type="ECO:0000256" key="4">
    <source>
        <dbReference type="ARBA" id="ARBA00023125"/>
    </source>
</evidence>
<dbReference type="GO" id="GO:0045944">
    <property type="term" value="P:positive regulation of transcription by RNA polymerase II"/>
    <property type="evidence" value="ECO:0007669"/>
    <property type="project" value="TreeGrafter"/>
</dbReference>
<dbReference type="SMART" id="SM00906">
    <property type="entry name" value="Fungal_trans"/>
    <property type="match status" value="1"/>
</dbReference>
<keyword evidence="4" id="KW-0238">DNA-binding</keyword>
<evidence type="ECO:0000256" key="5">
    <source>
        <dbReference type="ARBA" id="ARBA00023163"/>
    </source>
</evidence>
<dbReference type="Proteomes" id="UP000070700">
    <property type="component" value="Unassembled WGS sequence"/>
</dbReference>
<dbReference type="PANTHER" id="PTHR47540">
    <property type="entry name" value="THIAMINE REPRESSIBLE GENES REGULATORY PROTEIN THI5"/>
    <property type="match status" value="1"/>
</dbReference>
<dbReference type="EMBL" id="KQ947443">
    <property type="protein sequence ID" value="KUJ06794.1"/>
    <property type="molecule type" value="Genomic_DNA"/>
</dbReference>
<keyword evidence="6" id="KW-0539">Nucleus</keyword>
<feature type="transmembrane region" description="Helical" evidence="7">
    <location>
        <begin position="560"/>
        <end position="579"/>
    </location>
</feature>
<evidence type="ECO:0000256" key="2">
    <source>
        <dbReference type="ARBA" id="ARBA00022833"/>
    </source>
</evidence>
<organism evidence="9 10">
    <name type="scientific">Mollisia scopiformis</name>
    <name type="common">Conifer needle endophyte fungus</name>
    <name type="synonym">Phialocephala scopiformis</name>
    <dbReference type="NCBI Taxonomy" id="149040"/>
    <lineage>
        <taxon>Eukaryota</taxon>
        <taxon>Fungi</taxon>
        <taxon>Dikarya</taxon>
        <taxon>Ascomycota</taxon>
        <taxon>Pezizomycotina</taxon>
        <taxon>Leotiomycetes</taxon>
        <taxon>Helotiales</taxon>
        <taxon>Mollisiaceae</taxon>
        <taxon>Mollisia</taxon>
    </lineage>
</organism>
<dbReference type="Pfam" id="PF04082">
    <property type="entry name" value="Fungal_trans"/>
    <property type="match status" value="1"/>
</dbReference>
<dbReference type="GO" id="GO:0008270">
    <property type="term" value="F:zinc ion binding"/>
    <property type="evidence" value="ECO:0007669"/>
    <property type="project" value="InterPro"/>
</dbReference>
<evidence type="ECO:0000259" key="8">
    <source>
        <dbReference type="SMART" id="SM00906"/>
    </source>
</evidence>
<reference evidence="9 10" key="1">
    <citation type="submission" date="2015-10" db="EMBL/GenBank/DDBJ databases">
        <title>Full genome of DAOMC 229536 Phialocephala scopiformis, a fungal endophyte of spruce producing the potent anti-insectan compound rugulosin.</title>
        <authorList>
            <consortium name="DOE Joint Genome Institute"/>
            <person name="Walker A.K."/>
            <person name="Frasz S.L."/>
            <person name="Seifert K.A."/>
            <person name="Miller J.D."/>
            <person name="Mondo S.J."/>
            <person name="Labutti K."/>
            <person name="Lipzen A."/>
            <person name="Dockter R."/>
            <person name="Kennedy M."/>
            <person name="Grigoriev I.V."/>
            <person name="Spatafora J.W."/>
        </authorList>
    </citation>
    <scope>NUCLEOTIDE SEQUENCE [LARGE SCALE GENOMIC DNA]</scope>
    <source>
        <strain evidence="9 10">CBS 120377</strain>
    </source>
</reference>
<dbReference type="CDD" id="cd12148">
    <property type="entry name" value="fungal_TF_MHR"/>
    <property type="match status" value="1"/>
</dbReference>
<dbReference type="FunCoup" id="A0A132B4G1">
    <property type="interactions" value="134"/>
</dbReference>